<gene>
    <name evidence="1" type="ORF">FB45DRAFT_1032119</name>
</gene>
<accession>A0AAD7FIW6</accession>
<dbReference type="Proteomes" id="UP001221142">
    <property type="component" value="Unassembled WGS sequence"/>
</dbReference>
<evidence type="ECO:0000313" key="1">
    <source>
        <dbReference type="EMBL" id="KAJ7622451.1"/>
    </source>
</evidence>
<comment type="caution">
    <text evidence="1">The sequence shown here is derived from an EMBL/GenBank/DDBJ whole genome shotgun (WGS) entry which is preliminary data.</text>
</comment>
<proteinExistence type="predicted"/>
<dbReference type="EMBL" id="JARKIF010000015">
    <property type="protein sequence ID" value="KAJ7622451.1"/>
    <property type="molecule type" value="Genomic_DNA"/>
</dbReference>
<name>A0AAD7FIW6_9AGAR</name>
<keyword evidence="2" id="KW-1185">Reference proteome</keyword>
<protein>
    <submittedName>
        <fullName evidence="1">Uncharacterized protein</fullName>
    </submittedName>
</protein>
<evidence type="ECO:0000313" key="2">
    <source>
        <dbReference type="Proteomes" id="UP001221142"/>
    </source>
</evidence>
<organism evidence="1 2">
    <name type="scientific">Roridomyces roridus</name>
    <dbReference type="NCBI Taxonomy" id="1738132"/>
    <lineage>
        <taxon>Eukaryota</taxon>
        <taxon>Fungi</taxon>
        <taxon>Dikarya</taxon>
        <taxon>Basidiomycota</taxon>
        <taxon>Agaricomycotina</taxon>
        <taxon>Agaricomycetes</taxon>
        <taxon>Agaricomycetidae</taxon>
        <taxon>Agaricales</taxon>
        <taxon>Marasmiineae</taxon>
        <taxon>Mycenaceae</taxon>
        <taxon>Roridomyces</taxon>
    </lineage>
</organism>
<sequence length="134" mass="14849">MPYPHTAYVAQPNDILPGQRAVSMQQRLIHLFGPLNNSAARDHATECAASWTPFLSDLTGSRLILDQDVSLMVSAMAIKIARIAIAHDFGDSWPGGQLPTELEAFLDLCEDYRRARHAYLFTNPRNPFNPASSP</sequence>
<reference evidence="1" key="1">
    <citation type="submission" date="2023-03" db="EMBL/GenBank/DDBJ databases">
        <title>Massive genome expansion in bonnet fungi (Mycena s.s.) driven by repeated elements and novel gene families across ecological guilds.</title>
        <authorList>
            <consortium name="Lawrence Berkeley National Laboratory"/>
            <person name="Harder C.B."/>
            <person name="Miyauchi S."/>
            <person name="Viragh M."/>
            <person name="Kuo A."/>
            <person name="Thoen E."/>
            <person name="Andreopoulos B."/>
            <person name="Lu D."/>
            <person name="Skrede I."/>
            <person name="Drula E."/>
            <person name="Henrissat B."/>
            <person name="Morin E."/>
            <person name="Kohler A."/>
            <person name="Barry K."/>
            <person name="LaButti K."/>
            <person name="Morin E."/>
            <person name="Salamov A."/>
            <person name="Lipzen A."/>
            <person name="Mereny Z."/>
            <person name="Hegedus B."/>
            <person name="Baldrian P."/>
            <person name="Stursova M."/>
            <person name="Weitz H."/>
            <person name="Taylor A."/>
            <person name="Grigoriev I.V."/>
            <person name="Nagy L.G."/>
            <person name="Martin F."/>
            <person name="Kauserud H."/>
        </authorList>
    </citation>
    <scope>NUCLEOTIDE SEQUENCE</scope>
    <source>
        <strain evidence="1">9284</strain>
    </source>
</reference>
<dbReference type="AlphaFoldDB" id="A0AAD7FIW6"/>